<name>A0ABY1R347_9FLAO</name>
<evidence type="ECO:0000313" key="11">
    <source>
        <dbReference type="Proteomes" id="UP001158050"/>
    </source>
</evidence>
<dbReference type="Proteomes" id="UP001158050">
    <property type="component" value="Unassembled WGS sequence"/>
</dbReference>
<keyword evidence="11" id="KW-1185">Reference proteome</keyword>
<dbReference type="HAMAP" id="MF_00137">
    <property type="entry name" value="SAICAR_synth"/>
    <property type="match status" value="1"/>
</dbReference>
<protein>
    <recommendedName>
        <fullName evidence="8">Phosphoribosylaminoimidazole-succinocarboxamide synthase</fullName>
        <ecNumber evidence="8">6.3.2.6</ecNumber>
    </recommendedName>
    <alternativeName>
        <fullName evidence="8">SAICAR synthetase</fullName>
    </alternativeName>
</protein>
<gene>
    <name evidence="8" type="primary">purC</name>
    <name evidence="10" type="ORF">SAMN05421679_104419</name>
</gene>
<evidence type="ECO:0000256" key="4">
    <source>
        <dbReference type="ARBA" id="ARBA00022741"/>
    </source>
</evidence>
<keyword evidence="3 8" id="KW-0436">Ligase</keyword>
<dbReference type="Pfam" id="PF01259">
    <property type="entry name" value="SAICAR_synt"/>
    <property type="match status" value="1"/>
</dbReference>
<dbReference type="EC" id="6.3.2.6" evidence="8"/>
<dbReference type="InterPro" id="IPR028923">
    <property type="entry name" value="SAICAR_synt/ADE2_N"/>
</dbReference>
<dbReference type="InterPro" id="IPR050089">
    <property type="entry name" value="SAICAR_synthetase"/>
</dbReference>
<dbReference type="Gene3D" id="3.30.200.20">
    <property type="entry name" value="Phosphorylase Kinase, domain 1"/>
    <property type="match status" value="1"/>
</dbReference>
<dbReference type="NCBIfam" id="TIGR00081">
    <property type="entry name" value="purC"/>
    <property type="match status" value="1"/>
</dbReference>
<dbReference type="PANTHER" id="PTHR43599">
    <property type="entry name" value="MULTIFUNCTIONAL PROTEIN ADE2"/>
    <property type="match status" value="1"/>
</dbReference>
<dbReference type="InterPro" id="IPR018236">
    <property type="entry name" value="SAICAR_synthetase_CS"/>
</dbReference>
<reference evidence="10 11" key="1">
    <citation type="submission" date="2017-05" db="EMBL/GenBank/DDBJ databases">
        <authorList>
            <person name="Varghese N."/>
            <person name="Submissions S."/>
        </authorList>
    </citation>
    <scope>NUCLEOTIDE SEQUENCE [LARGE SCALE GENOMIC DNA]</scope>
    <source>
        <strain evidence="10 11">DSM 18015</strain>
    </source>
</reference>
<evidence type="ECO:0000259" key="9">
    <source>
        <dbReference type="Pfam" id="PF01259"/>
    </source>
</evidence>
<dbReference type="SUPFAM" id="SSF56104">
    <property type="entry name" value="SAICAR synthase-like"/>
    <property type="match status" value="1"/>
</dbReference>
<evidence type="ECO:0000256" key="7">
    <source>
        <dbReference type="ARBA" id="ARBA00048475"/>
    </source>
</evidence>
<evidence type="ECO:0000256" key="2">
    <source>
        <dbReference type="ARBA" id="ARBA00010190"/>
    </source>
</evidence>
<evidence type="ECO:0000256" key="6">
    <source>
        <dbReference type="ARBA" id="ARBA00022840"/>
    </source>
</evidence>
<evidence type="ECO:0000256" key="1">
    <source>
        <dbReference type="ARBA" id="ARBA00004672"/>
    </source>
</evidence>
<keyword evidence="4 8" id="KW-0547">Nucleotide-binding</keyword>
<keyword evidence="6 8" id="KW-0067">ATP-binding</keyword>
<evidence type="ECO:0000313" key="10">
    <source>
        <dbReference type="EMBL" id="SMP93349.1"/>
    </source>
</evidence>
<keyword evidence="5 8" id="KW-0658">Purine biosynthesis</keyword>
<dbReference type="Gene3D" id="3.30.470.20">
    <property type="entry name" value="ATP-grasp fold, B domain"/>
    <property type="match status" value="1"/>
</dbReference>
<feature type="domain" description="SAICAR synthetase/ADE2 N-terminal" evidence="9">
    <location>
        <begin position="25"/>
        <end position="250"/>
    </location>
</feature>
<dbReference type="InterPro" id="IPR001636">
    <property type="entry name" value="SAICAR_synth"/>
</dbReference>
<comment type="caution">
    <text evidence="10">The sequence shown here is derived from an EMBL/GenBank/DDBJ whole genome shotgun (WGS) entry which is preliminary data.</text>
</comment>
<evidence type="ECO:0000256" key="5">
    <source>
        <dbReference type="ARBA" id="ARBA00022755"/>
    </source>
</evidence>
<organism evidence="10 11">
    <name type="scientific">Epilithonimonas pallida</name>
    <dbReference type="NCBI Taxonomy" id="373671"/>
    <lineage>
        <taxon>Bacteria</taxon>
        <taxon>Pseudomonadati</taxon>
        <taxon>Bacteroidota</taxon>
        <taxon>Flavobacteriia</taxon>
        <taxon>Flavobacteriales</taxon>
        <taxon>Weeksellaceae</taxon>
        <taxon>Chryseobacterium group</taxon>
        <taxon>Epilithonimonas</taxon>
    </lineage>
</organism>
<dbReference type="InterPro" id="IPR033934">
    <property type="entry name" value="SAICAR_synt_PurC"/>
</dbReference>
<comment type="pathway">
    <text evidence="1 8">Purine metabolism; IMP biosynthesis via de novo pathway; 5-amino-1-(5-phospho-D-ribosyl)imidazole-4-carboxamide from 5-amino-1-(5-phospho-D-ribosyl)imidazole-4-carboxylate: step 1/2.</text>
</comment>
<dbReference type="PROSITE" id="PS01057">
    <property type="entry name" value="SAICAR_SYNTHETASE_1"/>
    <property type="match status" value="1"/>
</dbReference>
<comment type="catalytic activity">
    <reaction evidence="7 8">
        <text>5-amino-1-(5-phospho-D-ribosyl)imidazole-4-carboxylate + L-aspartate + ATP = (2S)-2-[5-amino-1-(5-phospho-beta-D-ribosyl)imidazole-4-carboxamido]succinate + ADP + phosphate + 2 H(+)</text>
        <dbReference type="Rhea" id="RHEA:22628"/>
        <dbReference type="ChEBI" id="CHEBI:15378"/>
        <dbReference type="ChEBI" id="CHEBI:29991"/>
        <dbReference type="ChEBI" id="CHEBI:30616"/>
        <dbReference type="ChEBI" id="CHEBI:43474"/>
        <dbReference type="ChEBI" id="CHEBI:58443"/>
        <dbReference type="ChEBI" id="CHEBI:77657"/>
        <dbReference type="ChEBI" id="CHEBI:456216"/>
        <dbReference type="EC" id="6.3.2.6"/>
    </reaction>
</comment>
<proteinExistence type="inferred from homology"/>
<dbReference type="PANTHER" id="PTHR43599:SF3">
    <property type="entry name" value="SI:DKEY-6E2.2"/>
    <property type="match status" value="1"/>
</dbReference>
<evidence type="ECO:0000256" key="3">
    <source>
        <dbReference type="ARBA" id="ARBA00022598"/>
    </source>
</evidence>
<sequence length="257" mass="29604">MEIVIHLRFLFKKMKVIMSQKKEMLYEGKAKQVFATDKPDEVVVRYKDDATAFNAQKRGQFDRKGELNNAISTLIFGYLIENGIPTHFIEKLDDREQLVKKVDIIPLEMVVRNYAAGSMAQRLGVEEGTKSPMTIFDICYKKDELGDPLINDYHAVFLGAATFEELKEMYALTGKINELLIALFDKMNVILVDFKIELGKTSDGKIVLADEISPDTCRLWDKDTMKKLDKDRFRRDLGEITEAYVEIFDRLQNALEK</sequence>
<evidence type="ECO:0000256" key="8">
    <source>
        <dbReference type="HAMAP-Rule" id="MF_00137"/>
    </source>
</evidence>
<comment type="similarity">
    <text evidence="2 8">Belongs to the SAICAR synthetase family.</text>
</comment>
<accession>A0ABY1R347</accession>
<dbReference type="CDD" id="cd01415">
    <property type="entry name" value="SAICAR_synt_PurC"/>
    <property type="match status" value="1"/>
</dbReference>
<dbReference type="EMBL" id="FXUO01000004">
    <property type="protein sequence ID" value="SMP93349.1"/>
    <property type="molecule type" value="Genomic_DNA"/>
</dbReference>